<comment type="caution">
    <text evidence="2">The sequence shown here is derived from an EMBL/GenBank/DDBJ whole genome shotgun (WGS) entry which is preliminary data.</text>
</comment>
<feature type="domain" description="CRAL-TRIO" evidence="1">
    <location>
        <begin position="99"/>
        <end position="282"/>
    </location>
</feature>
<reference evidence="2 3" key="1">
    <citation type="submission" date="2015-09" db="EMBL/GenBank/DDBJ databases">
        <title>Draft genome of the scarab beetle Oryctes borbonicus.</title>
        <authorList>
            <person name="Meyer J.M."/>
            <person name="Markov G.V."/>
            <person name="Baskaran P."/>
            <person name="Herrmann M."/>
            <person name="Sommer R.J."/>
            <person name="Roedelsperger C."/>
        </authorList>
    </citation>
    <scope>NUCLEOTIDE SEQUENCE [LARGE SCALE GENOMIC DNA]</scope>
    <source>
        <strain evidence="2">OB123</strain>
        <tissue evidence="2">Whole animal</tissue>
    </source>
</reference>
<dbReference type="InterPro" id="IPR036273">
    <property type="entry name" value="CRAL/TRIO_N_dom_sf"/>
</dbReference>
<dbReference type="AlphaFoldDB" id="A0A0T6AWB7"/>
<dbReference type="GO" id="GO:0016020">
    <property type="term" value="C:membrane"/>
    <property type="evidence" value="ECO:0007669"/>
    <property type="project" value="TreeGrafter"/>
</dbReference>
<sequence length="310" mass="36218">MVESSMFVVERDPIGATTKEVAEKELRETPENVANGLRDLRELLESDPSIRYETDDEFLIIFLRPCKFYAKSAYELMKRIAEFRARYSTLFDGLLPEHEKDAFITYNLINILVNRDQRGRRVLICRTGGNWNPSKVTTNQLLRIFYLLHLAALLEPETQVRGIVVVMDVKDLGMSQIRAFTPSFAKKLTSFVQEAFPLRLKEFHVVNNSMIFKIVWQIVKPLLNEKLNKRVCSDVQVKIKCSKFSLSLTQVYFHQKDLTSLHKFLDPDVLPEDYDGTRAKMNYTAKDWYPAIEDYIEFIRKWNSCGKRQI</sequence>
<dbReference type="SMART" id="SM01100">
    <property type="entry name" value="CRAL_TRIO_N"/>
    <property type="match status" value="1"/>
</dbReference>
<dbReference type="InterPro" id="IPR036865">
    <property type="entry name" value="CRAL-TRIO_dom_sf"/>
</dbReference>
<dbReference type="GO" id="GO:1902936">
    <property type="term" value="F:phosphatidylinositol bisphosphate binding"/>
    <property type="evidence" value="ECO:0007669"/>
    <property type="project" value="TreeGrafter"/>
</dbReference>
<dbReference type="InterPro" id="IPR001251">
    <property type="entry name" value="CRAL-TRIO_dom"/>
</dbReference>
<proteinExistence type="predicted"/>
<accession>A0A0T6AWB7</accession>
<protein>
    <submittedName>
        <fullName evidence="2">CRAL-TRIO domain containing protein</fullName>
    </submittedName>
</protein>
<keyword evidence="3" id="KW-1185">Reference proteome</keyword>
<dbReference type="SUPFAM" id="SSF52087">
    <property type="entry name" value="CRAL/TRIO domain"/>
    <property type="match status" value="1"/>
</dbReference>
<dbReference type="PROSITE" id="PS50191">
    <property type="entry name" value="CRAL_TRIO"/>
    <property type="match status" value="1"/>
</dbReference>
<evidence type="ECO:0000259" key="1">
    <source>
        <dbReference type="PROSITE" id="PS50191"/>
    </source>
</evidence>
<dbReference type="Pfam" id="PF00650">
    <property type="entry name" value="CRAL_TRIO"/>
    <property type="match status" value="1"/>
</dbReference>
<dbReference type="PANTHER" id="PTHR10174">
    <property type="entry name" value="ALPHA-TOCOPHEROL TRANSFER PROTEIN-RELATED"/>
    <property type="match status" value="1"/>
</dbReference>
<dbReference type="InterPro" id="IPR011074">
    <property type="entry name" value="CRAL/TRIO_N_dom"/>
</dbReference>
<dbReference type="SUPFAM" id="SSF46938">
    <property type="entry name" value="CRAL/TRIO N-terminal domain"/>
    <property type="match status" value="1"/>
</dbReference>
<evidence type="ECO:0000313" key="2">
    <source>
        <dbReference type="EMBL" id="KRT79165.1"/>
    </source>
</evidence>
<dbReference type="CDD" id="cd00170">
    <property type="entry name" value="SEC14"/>
    <property type="match status" value="1"/>
</dbReference>
<dbReference type="PANTHER" id="PTHR10174:SF212">
    <property type="entry name" value="MIP26555P1"/>
    <property type="match status" value="1"/>
</dbReference>
<dbReference type="EMBL" id="LJIG01022701">
    <property type="protein sequence ID" value="KRT79165.1"/>
    <property type="molecule type" value="Genomic_DNA"/>
</dbReference>
<dbReference type="OrthoDB" id="75724at2759"/>
<dbReference type="PRINTS" id="PR00180">
    <property type="entry name" value="CRETINALDHBP"/>
</dbReference>
<dbReference type="Proteomes" id="UP000051574">
    <property type="component" value="Unassembled WGS sequence"/>
</dbReference>
<dbReference type="Gene3D" id="3.40.525.10">
    <property type="entry name" value="CRAL-TRIO lipid binding domain"/>
    <property type="match status" value="1"/>
</dbReference>
<evidence type="ECO:0000313" key="3">
    <source>
        <dbReference type="Proteomes" id="UP000051574"/>
    </source>
</evidence>
<dbReference type="SMART" id="SM00516">
    <property type="entry name" value="SEC14"/>
    <property type="match status" value="1"/>
</dbReference>
<name>A0A0T6AWB7_9SCAR</name>
<organism evidence="2 3">
    <name type="scientific">Oryctes borbonicus</name>
    <dbReference type="NCBI Taxonomy" id="1629725"/>
    <lineage>
        <taxon>Eukaryota</taxon>
        <taxon>Metazoa</taxon>
        <taxon>Ecdysozoa</taxon>
        <taxon>Arthropoda</taxon>
        <taxon>Hexapoda</taxon>
        <taxon>Insecta</taxon>
        <taxon>Pterygota</taxon>
        <taxon>Neoptera</taxon>
        <taxon>Endopterygota</taxon>
        <taxon>Coleoptera</taxon>
        <taxon>Polyphaga</taxon>
        <taxon>Scarabaeiformia</taxon>
        <taxon>Scarabaeidae</taxon>
        <taxon>Dynastinae</taxon>
        <taxon>Oryctes</taxon>
    </lineage>
</organism>
<dbReference type="Gene3D" id="1.10.8.20">
    <property type="entry name" value="N-terminal domain of phosphatidylinositol transfer protein sec14p"/>
    <property type="match status" value="1"/>
</dbReference>
<gene>
    <name evidence="2" type="ORF">AMK59_6909</name>
</gene>